<dbReference type="RefSeq" id="WP_252586265.1">
    <property type="nucleotide sequence ID" value="NZ_JAMWYS010000017.1"/>
</dbReference>
<dbReference type="InterPro" id="IPR024072">
    <property type="entry name" value="DHFR-like_dom_sf"/>
</dbReference>
<evidence type="ECO:0008006" key="3">
    <source>
        <dbReference type="Google" id="ProtNLM"/>
    </source>
</evidence>
<keyword evidence="2" id="KW-1185">Reference proteome</keyword>
<dbReference type="SUPFAM" id="SSF53597">
    <property type="entry name" value="Dihydrofolate reductase-like"/>
    <property type="match status" value="1"/>
</dbReference>
<dbReference type="Gene3D" id="3.40.430.10">
    <property type="entry name" value="Dihydrofolate Reductase, subunit A"/>
    <property type="match status" value="1"/>
</dbReference>
<dbReference type="AlphaFoldDB" id="A0A9X2F0W5"/>
<evidence type="ECO:0000313" key="2">
    <source>
        <dbReference type="Proteomes" id="UP001155182"/>
    </source>
</evidence>
<dbReference type="Proteomes" id="UP001155182">
    <property type="component" value="Unassembled WGS sequence"/>
</dbReference>
<comment type="caution">
    <text evidence="1">The sequence shown here is derived from an EMBL/GenBank/DDBJ whole genome shotgun (WGS) entry which is preliminary data.</text>
</comment>
<reference evidence="1" key="1">
    <citation type="submission" date="2022-06" db="EMBL/GenBank/DDBJ databases">
        <title>Solitalea sp. MAHUQ-68 isolated from rhizospheric soil.</title>
        <authorList>
            <person name="Huq M.A."/>
        </authorList>
    </citation>
    <scope>NUCLEOTIDE SEQUENCE</scope>
    <source>
        <strain evidence="1">MAHUQ-68</strain>
    </source>
</reference>
<gene>
    <name evidence="1" type="ORF">NF867_04005</name>
</gene>
<organism evidence="1 2">
    <name type="scientific">Solitalea agri</name>
    <dbReference type="NCBI Taxonomy" id="2953739"/>
    <lineage>
        <taxon>Bacteria</taxon>
        <taxon>Pseudomonadati</taxon>
        <taxon>Bacteroidota</taxon>
        <taxon>Sphingobacteriia</taxon>
        <taxon>Sphingobacteriales</taxon>
        <taxon>Sphingobacteriaceae</taxon>
        <taxon>Solitalea</taxon>
    </lineage>
</organism>
<accession>A0A9X2F0W5</accession>
<dbReference type="EMBL" id="JAMWYS010000017">
    <property type="protein sequence ID" value="MCO4292025.1"/>
    <property type="molecule type" value="Genomic_DNA"/>
</dbReference>
<name>A0A9X2F0W5_9SPHI</name>
<evidence type="ECO:0000313" key="1">
    <source>
        <dbReference type="EMBL" id="MCO4292025.1"/>
    </source>
</evidence>
<proteinExistence type="predicted"/>
<protein>
    <recommendedName>
        <fullName evidence="3">Bacterial bifunctional deaminase-reductase C-terminal domain-containing protein</fullName>
    </recommendedName>
</protein>
<sequence>MIISVVPKLIGEGIPLFASKPAESTWTLAKVQQFDTGLVNLTYDKQENQ</sequence>